<feature type="region of interest" description="Disordered" evidence="1">
    <location>
        <begin position="292"/>
        <end position="320"/>
    </location>
</feature>
<name>A0A142EAL2_CORGT</name>
<organism evidence="2">
    <name type="scientific">Corynebacterium glutamicum</name>
    <name type="common">Brevibacterium saccharolyticum</name>
    <dbReference type="NCBI Taxonomy" id="1718"/>
    <lineage>
        <taxon>Bacteria</taxon>
        <taxon>Bacillati</taxon>
        <taxon>Actinomycetota</taxon>
        <taxon>Actinomycetes</taxon>
        <taxon>Mycobacteriales</taxon>
        <taxon>Corynebacteriaceae</taxon>
        <taxon>Corynebacterium</taxon>
    </lineage>
</organism>
<dbReference type="RefSeq" id="WP_172688424.1">
    <property type="nucleotide sequence ID" value="NZ_KU306397.1"/>
</dbReference>
<protein>
    <submittedName>
        <fullName evidence="2">RepA I</fullName>
    </submittedName>
</protein>
<dbReference type="EMBL" id="KU306397">
    <property type="protein sequence ID" value="AMQ45200.1"/>
    <property type="molecule type" value="Genomic_DNA"/>
</dbReference>
<sequence length="320" mass="35673">MNNNNSFESSQGSASDALAERLAQIESGLVDPYTFTSRTLLQATFPHSARAGKEIVLKNGNVQVTMYSSKGLPYGVYPRLIMCWLTREAVRRKSLDIDEARIIPLGASLAEFMREIGVDGRSGGKTGNIANLRKQLTALFSTFISVETIGSSDMEDMPRSFQKIDNSLIADSSTLWWDPKNEDQLSLMNSSVTLSKVFYQDLIGSAVPLDIAILRAIKRSPMAIDLYCWLTYRLSYHQGFTVVTWNQLQAQFGAGYPNTARGRVDFKRKLKGSLERVVDAWPEAAAVPTDHGIMLKPGNPSVPKEIQQQLRREENNDNPF</sequence>
<keyword evidence="2" id="KW-0614">Plasmid</keyword>
<proteinExistence type="predicted"/>
<feature type="compositionally biased region" description="Basic and acidic residues" evidence="1">
    <location>
        <begin position="310"/>
        <end position="320"/>
    </location>
</feature>
<evidence type="ECO:0000313" key="2">
    <source>
        <dbReference type="EMBL" id="AMQ45200.1"/>
    </source>
</evidence>
<accession>A0A142EAL2</accession>
<dbReference type="InterPro" id="IPR006881">
    <property type="entry name" value="RepA_C"/>
</dbReference>
<dbReference type="Pfam" id="PF04796">
    <property type="entry name" value="RepA_C"/>
    <property type="match status" value="1"/>
</dbReference>
<reference evidence="2" key="1">
    <citation type="journal article" date="2016" name="Russ. J. Genet.">
        <title>Sequencing and structural analysis of the cryptic plasmid pBL90 from Brevibacterium lactofermentum.</title>
        <authorList>
            <person name="Novikov A.D."/>
            <person name="Ryabchenko L.E."/>
            <person name="Beletsky A.V."/>
            <person name="Mardanov A.V."/>
            <person name="Ravin N.V."/>
            <person name="Yanenko A.S."/>
        </authorList>
    </citation>
    <scope>NUCLEOTIDE SEQUENCE</scope>
    <source>
        <strain evidence="2">DSM 1412</strain>
        <plasmid evidence="2">pBL90</plasmid>
    </source>
</reference>
<geneLocation type="plasmid" evidence="2">
    <name>pBL90</name>
</geneLocation>
<dbReference type="AlphaFoldDB" id="A0A142EAL2"/>
<evidence type="ECO:0000256" key="1">
    <source>
        <dbReference type="SAM" id="MobiDB-lite"/>
    </source>
</evidence>